<dbReference type="eggNOG" id="arCOG01992">
    <property type="taxonomic scope" value="Archaea"/>
</dbReference>
<dbReference type="InterPro" id="IPR051021">
    <property type="entry name" value="Mito_Ser/Thr_phosphatase"/>
</dbReference>
<keyword evidence="4" id="KW-1185">Reference proteome</keyword>
<evidence type="ECO:0000256" key="2">
    <source>
        <dbReference type="PIRSR" id="PIRSR613078-2"/>
    </source>
</evidence>
<name>H2C4Q1_9CREN</name>
<dbReference type="Gene3D" id="3.40.50.1240">
    <property type="entry name" value="Phosphoglycerate mutase-like"/>
    <property type="match status" value="1"/>
</dbReference>
<proteinExistence type="predicted"/>
<dbReference type="InterPro" id="IPR013078">
    <property type="entry name" value="His_Pase_superF_clade-1"/>
</dbReference>
<organism evidence="3 4">
    <name type="scientific">Metallosphaera yellowstonensis MK1</name>
    <dbReference type="NCBI Taxonomy" id="671065"/>
    <lineage>
        <taxon>Archaea</taxon>
        <taxon>Thermoproteota</taxon>
        <taxon>Thermoprotei</taxon>
        <taxon>Sulfolobales</taxon>
        <taxon>Sulfolobaceae</taxon>
        <taxon>Metallosphaera</taxon>
    </lineage>
</organism>
<accession>H2C4Q1</accession>
<reference evidence="3 4" key="1">
    <citation type="submission" date="2012-01" db="EMBL/GenBank/DDBJ databases">
        <title>Improved High-Quality Draft sequence of Metallosphaera yellowstonensis MK1.</title>
        <authorList>
            <consortium name="US DOE Joint Genome Institute"/>
            <person name="Lucas S."/>
            <person name="Han J."/>
            <person name="Cheng J.-F."/>
            <person name="Goodwin L."/>
            <person name="Pitluck S."/>
            <person name="Peters L."/>
            <person name="Teshima H."/>
            <person name="Detter J.C."/>
            <person name="Han C."/>
            <person name="Tapia R."/>
            <person name="Land M."/>
            <person name="Hauser L."/>
            <person name="Kyrpides N."/>
            <person name="Kozubal M."/>
            <person name="Macur R.E."/>
            <person name="Jay Z."/>
            <person name="Inskeep W."/>
            <person name="Woyke T."/>
        </authorList>
    </citation>
    <scope>NUCLEOTIDE SEQUENCE [LARGE SCALE GENOMIC DNA]</scope>
    <source>
        <strain evidence="3 4">MK1</strain>
    </source>
</reference>
<dbReference type="NCBIfam" id="TIGR00249">
    <property type="entry name" value="sixA"/>
    <property type="match status" value="1"/>
</dbReference>
<dbReference type="Pfam" id="PF00300">
    <property type="entry name" value="His_Phos_1"/>
    <property type="match status" value="1"/>
</dbReference>
<evidence type="ECO:0000256" key="1">
    <source>
        <dbReference type="ARBA" id="ARBA00022801"/>
    </source>
</evidence>
<feature type="binding site" evidence="2">
    <location>
        <position position="79"/>
    </location>
    <ligand>
        <name>substrate</name>
    </ligand>
</feature>
<dbReference type="AlphaFoldDB" id="H2C4Q1"/>
<dbReference type="GO" id="GO:0101006">
    <property type="term" value="F:protein histidine phosphatase activity"/>
    <property type="evidence" value="ECO:0007669"/>
    <property type="project" value="InterPro"/>
</dbReference>
<gene>
    <name evidence="3" type="ORF">MetMK1DRAFT_00003450</name>
</gene>
<dbReference type="Proteomes" id="UP000003980">
    <property type="component" value="Unassembled WGS sequence"/>
</dbReference>
<dbReference type="GO" id="GO:0005737">
    <property type="term" value="C:cytoplasm"/>
    <property type="evidence" value="ECO:0007669"/>
    <property type="project" value="InterPro"/>
</dbReference>
<dbReference type="HOGENOM" id="CLU_084603_3_1_2"/>
<evidence type="ECO:0000313" key="4">
    <source>
        <dbReference type="Proteomes" id="UP000003980"/>
    </source>
</evidence>
<evidence type="ECO:0000313" key="3">
    <source>
        <dbReference type="EMBL" id="EHP69843.1"/>
    </source>
</evidence>
<dbReference type="STRING" id="671065.MetMK1DRAFT_00003450"/>
<dbReference type="InterPro" id="IPR004449">
    <property type="entry name" value="SixA"/>
</dbReference>
<dbReference type="SUPFAM" id="SSF53254">
    <property type="entry name" value="Phosphoglycerate mutase-like"/>
    <property type="match status" value="1"/>
</dbReference>
<dbReference type="PANTHER" id="PTHR20935">
    <property type="entry name" value="PHOSPHOGLYCERATE MUTASE-RELATED"/>
    <property type="match status" value="1"/>
</dbReference>
<dbReference type="CDD" id="cd07067">
    <property type="entry name" value="HP_PGM_like"/>
    <property type="match status" value="1"/>
</dbReference>
<dbReference type="InterPro" id="IPR029033">
    <property type="entry name" value="His_PPase_superfam"/>
</dbReference>
<dbReference type="EMBL" id="JH597761">
    <property type="protein sequence ID" value="EHP69843.1"/>
    <property type="molecule type" value="Genomic_DNA"/>
</dbReference>
<protein>
    <submittedName>
        <fullName evidence="3">Phosphohistidine phosphatase SixA</fullName>
    </submittedName>
</protein>
<dbReference type="SMART" id="SM00855">
    <property type="entry name" value="PGAM"/>
    <property type="match status" value="1"/>
</dbReference>
<keyword evidence="1" id="KW-0378">Hydrolase</keyword>
<sequence length="178" mass="19358">MNAPTGHGNDQAFMLPFNLTLMTTIVIVRHGEAEPEAPGVEDDKRALVKKGQKQMRRVASFLEEMGLEPDVVLSSPMLRAVQSAETILDEMGLEELKVETLDELLPNSDPSPLVAKLKEHQGVALVVGHMPSLSALVKALTGSEVDVKKGGVVVVEHDPLENRTSLELLLNQKVLKLI</sequence>